<evidence type="ECO:0000313" key="2">
    <source>
        <dbReference type="Proteomes" id="UP000051012"/>
    </source>
</evidence>
<sequence length="85" mass="9474">MRKYALLFSLLFLIPFLARGANVYIWNYDPLDTFFDSEAGMTVNCAYGLEQALSANGHTFTTGTSLPTTLNGYAAVFVTLGWYRC</sequence>
<proteinExistence type="predicted"/>
<evidence type="ECO:0000313" key="1">
    <source>
        <dbReference type="EMBL" id="KPJ74402.1"/>
    </source>
</evidence>
<accession>A0A0S7YI24</accession>
<reference evidence="1 2" key="1">
    <citation type="journal article" date="2015" name="Microbiome">
        <title>Genomic resolution of linkages in carbon, nitrogen, and sulfur cycling among widespread estuary sediment bacteria.</title>
        <authorList>
            <person name="Baker B.J."/>
            <person name="Lazar C.S."/>
            <person name="Teske A.P."/>
            <person name="Dick G.J."/>
        </authorList>
    </citation>
    <scope>NUCLEOTIDE SEQUENCE [LARGE SCALE GENOMIC DNA]</scope>
    <source>
        <strain evidence="1">DG_78</strain>
    </source>
</reference>
<protein>
    <submittedName>
        <fullName evidence="1">Uncharacterized protein</fullName>
    </submittedName>
</protein>
<gene>
    <name evidence="1" type="ORF">AMJ52_00695</name>
</gene>
<dbReference type="AlphaFoldDB" id="A0A0S7YI24"/>
<organism evidence="1 2">
    <name type="scientific">candidate division TA06 bacterium DG_78</name>
    <dbReference type="NCBI Taxonomy" id="1703772"/>
    <lineage>
        <taxon>Bacteria</taxon>
        <taxon>Bacteria division TA06</taxon>
    </lineage>
</organism>
<name>A0A0S7YI24_UNCT6</name>
<comment type="caution">
    <text evidence="1">The sequence shown here is derived from an EMBL/GenBank/DDBJ whole genome shotgun (WGS) entry which is preliminary data.</text>
</comment>
<dbReference type="EMBL" id="LJNI01000005">
    <property type="protein sequence ID" value="KPJ74402.1"/>
    <property type="molecule type" value="Genomic_DNA"/>
</dbReference>
<dbReference type="Proteomes" id="UP000051012">
    <property type="component" value="Unassembled WGS sequence"/>
</dbReference>